<evidence type="ECO:0000313" key="14">
    <source>
        <dbReference type="EMBL" id="EAZ88532.1"/>
    </source>
</evidence>
<feature type="region of interest" description="Disordered" evidence="9">
    <location>
        <begin position="127"/>
        <end position="147"/>
    </location>
</feature>
<dbReference type="Gene3D" id="2.30.30.40">
    <property type="entry name" value="SH3 Domains"/>
    <property type="match status" value="1"/>
</dbReference>
<dbReference type="eggNOG" id="COG0745">
    <property type="taxonomic scope" value="Bacteria"/>
</dbReference>
<dbReference type="InterPro" id="IPR002545">
    <property type="entry name" value="CheW-lke_dom"/>
</dbReference>
<dbReference type="Pfam" id="PF01584">
    <property type="entry name" value="CheW"/>
    <property type="match status" value="1"/>
</dbReference>
<dbReference type="InterPro" id="IPR011006">
    <property type="entry name" value="CheY-like_superfamily"/>
</dbReference>
<dbReference type="InterPro" id="IPR036641">
    <property type="entry name" value="HPT_dom_sf"/>
</dbReference>
<dbReference type="FunFam" id="3.30.565.10:FF:000016">
    <property type="entry name" value="Chemotaxis protein CheA, putative"/>
    <property type="match status" value="1"/>
</dbReference>
<dbReference type="CDD" id="cd00088">
    <property type="entry name" value="HPT"/>
    <property type="match status" value="1"/>
</dbReference>
<dbReference type="SMART" id="SM00448">
    <property type="entry name" value="REC"/>
    <property type="match status" value="1"/>
</dbReference>
<dbReference type="PANTHER" id="PTHR43395">
    <property type="entry name" value="SENSOR HISTIDINE KINASE CHEA"/>
    <property type="match status" value="1"/>
</dbReference>
<dbReference type="EC" id="2.7.13.3" evidence="2"/>
<comment type="caution">
    <text evidence="14">The sequence shown here is derived from an EMBL/GenBank/DDBJ whole genome shotgun (WGS) entry which is preliminary data.</text>
</comment>
<gene>
    <name evidence="14" type="ORF">CY0110_06559</name>
</gene>
<evidence type="ECO:0000256" key="5">
    <source>
        <dbReference type="ARBA" id="ARBA00022777"/>
    </source>
</evidence>
<dbReference type="InterPro" id="IPR001789">
    <property type="entry name" value="Sig_transdc_resp-reg_receiver"/>
</dbReference>
<feature type="domain" description="Histidine kinase" evidence="10">
    <location>
        <begin position="303"/>
        <end position="510"/>
    </location>
</feature>
<dbReference type="CDD" id="cd16916">
    <property type="entry name" value="HATPase_CheA-like"/>
    <property type="match status" value="1"/>
</dbReference>
<accession>A3IYC4</accession>
<dbReference type="PANTHER" id="PTHR43395:SF1">
    <property type="entry name" value="CHEMOTAXIS PROTEIN CHEA"/>
    <property type="match status" value="1"/>
</dbReference>
<dbReference type="Pfam" id="PF00072">
    <property type="entry name" value="Response_reg"/>
    <property type="match status" value="1"/>
</dbReference>
<dbReference type="InterPro" id="IPR036890">
    <property type="entry name" value="HATPase_C_sf"/>
</dbReference>
<dbReference type="OrthoDB" id="291966at2"/>
<feature type="modified residue" description="Phosphohistidine" evidence="7">
    <location>
        <position position="48"/>
    </location>
</feature>
<dbReference type="InterPro" id="IPR004105">
    <property type="entry name" value="CheA-like_dim"/>
</dbReference>
<evidence type="ECO:0000256" key="3">
    <source>
        <dbReference type="ARBA" id="ARBA00022553"/>
    </source>
</evidence>
<dbReference type="SMART" id="SM00260">
    <property type="entry name" value="CheW"/>
    <property type="match status" value="1"/>
</dbReference>
<evidence type="ECO:0000256" key="6">
    <source>
        <dbReference type="ARBA" id="ARBA00023012"/>
    </source>
</evidence>
<feature type="domain" description="Response regulatory" evidence="11">
    <location>
        <begin position="672"/>
        <end position="788"/>
    </location>
</feature>
<evidence type="ECO:0000256" key="4">
    <source>
        <dbReference type="ARBA" id="ARBA00022679"/>
    </source>
</evidence>
<dbReference type="SMART" id="SM00387">
    <property type="entry name" value="HATPase_c"/>
    <property type="match status" value="1"/>
</dbReference>
<dbReference type="SMART" id="SM00073">
    <property type="entry name" value="HPT"/>
    <property type="match status" value="1"/>
</dbReference>
<feature type="modified residue" description="4-aspartylphosphate" evidence="8">
    <location>
        <position position="721"/>
    </location>
</feature>
<dbReference type="InterPro" id="IPR005467">
    <property type="entry name" value="His_kinase_dom"/>
</dbReference>
<feature type="compositionally biased region" description="Low complexity" evidence="9">
    <location>
        <begin position="128"/>
        <end position="143"/>
    </location>
</feature>
<name>A3IYC4_9CHRO</name>
<dbReference type="Gene3D" id="3.40.50.2300">
    <property type="match status" value="1"/>
</dbReference>
<dbReference type="PROSITE" id="PS50851">
    <property type="entry name" value="CHEW"/>
    <property type="match status" value="1"/>
</dbReference>
<dbReference type="SUPFAM" id="SSF52172">
    <property type="entry name" value="CheY-like"/>
    <property type="match status" value="1"/>
</dbReference>
<dbReference type="InterPro" id="IPR037006">
    <property type="entry name" value="CheA-like_homodim_sf"/>
</dbReference>
<proteinExistence type="predicted"/>
<dbReference type="SMART" id="SM01231">
    <property type="entry name" value="H-kinase_dim"/>
    <property type="match status" value="1"/>
</dbReference>
<evidence type="ECO:0000259" key="10">
    <source>
        <dbReference type="PROSITE" id="PS50109"/>
    </source>
</evidence>
<dbReference type="SUPFAM" id="SSF47226">
    <property type="entry name" value="Histidine-containing phosphotransfer domain, HPT domain"/>
    <property type="match status" value="1"/>
</dbReference>
<dbReference type="SUPFAM" id="SSF55874">
    <property type="entry name" value="ATPase domain of HSP90 chaperone/DNA topoisomerase II/histidine kinase"/>
    <property type="match status" value="1"/>
</dbReference>
<evidence type="ECO:0000256" key="9">
    <source>
        <dbReference type="SAM" id="MobiDB-lite"/>
    </source>
</evidence>
<evidence type="ECO:0000259" key="11">
    <source>
        <dbReference type="PROSITE" id="PS50110"/>
    </source>
</evidence>
<feature type="domain" description="HPt" evidence="13">
    <location>
        <begin position="1"/>
        <end position="105"/>
    </location>
</feature>
<protein>
    <recommendedName>
        <fullName evidence="2">histidine kinase</fullName>
        <ecNumber evidence="2">2.7.13.3</ecNumber>
    </recommendedName>
</protein>
<evidence type="ECO:0000313" key="15">
    <source>
        <dbReference type="Proteomes" id="UP000003781"/>
    </source>
</evidence>
<dbReference type="InterPro" id="IPR003594">
    <property type="entry name" value="HATPase_dom"/>
</dbReference>
<dbReference type="PRINTS" id="PR00344">
    <property type="entry name" value="BCTRLSENSOR"/>
</dbReference>
<dbReference type="PROSITE" id="PS50110">
    <property type="entry name" value="RESPONSE_REGULATORY"/>
    <property type="match status" value="1"/>
</dbReference>
<keyword evidence="15" id="KW-1185">Reference proteome</keyword>
<dbReference type="Pfam" id="PF01627">
    <property type="entry name" value="Hpt"/>
    <property type="match status" value="1"/>
</dbReference>
<keyword evidence="5 14" id="KW-0418">Kinase</keyword>
<dbReference type="Gene3D" id="3.30.565.10">
    <property type="entry name" value="Histidine kinase-like ATPase, C-terminal domain"/>
    <property type="match status" value="1"/>
</dbReference>
<dbReference type="AlphaFoldDB" id="A3IYC4"/>
<evidence type="ECO:0000256" key="2">
    <source>
        <dbReference type="ARBA" id="ARBA00012438"/>
    </source>
</evidence>
<keyword evidence="4" id="KW-0808">Transferase</keyword>
<comment type="catalytic activity">
    <reaction evidence="1">
        <text>ATP + protein L-histidine = ADP + protein N-phospho-L-histidine.</text>
        <dbReference type="EC" id="2.7.13.3"/>
    </reaction>
</comment>
<sequence length="789" mass="87355">MYIEDDELRDIYKTVTPERLQKLEDALIFLEKQPNDQSRLEEFLREAHTLKGDSRMLGVEDVETLTHQMEDCLVAVKEGKNVITPDLCDRLYGGLDAVRKLVHEAVTGESAGVVVFQVLANLMGAETNGNGNSNGNGSDSSASPVPSEEDLLFADDADPIATAFDEDLLFEDEPLTPEVTQKTATINHPVAEQLTTTNQPTDSSNIDTIRIESKQLDGLMRQAGELNVTKLRIGQRMLDIEAIMTLWEEWSRDTSAHHSAYKQMEQGVFNGNVQQIQALHYRAKQRLEQLGTLISHLKRTAYEDTTQLDTLANDLQSGIQTLRLLPLSTMFNVFPRMVRDLAKQQGKQINLVIEGGDIKADKRILEEMKDPLLHILRNAIDHGIETPQEREKLGKSPTATLRLRGYQTSGSIGIEVLDDGRGLNLENIKRTALRRGICQEEELAKMTAHQIQSLIFAPGFSTRTEVSEISGRGVGLDVVRANVERLKGSIQVESSPGMGCEFRIQLSTNLATTHVLITEVQQSTYGIPVESVETAMLVSRQEIFSIEGSQTITVDGQPVSVVWLADLLELPVTVPQSAHTAKTTTKNIPCILLKMGNERLGILVDALLDQQDIVLKPQSKLLKRVRNILGATILGDGQVCMVLNPQDLFKSLQKGSGKIVSSQAEEVNAKPKLLLVEDSIIIRTQMKRLLEGAGYDLTIAVDGLEGFNKLRAGKFDAVVSDVEMPNLSGLDLTAKIRQYREYNELPVILVTTLASEEDKRRGAQAGANAYLTKGDFDQKILIETLRRLI</sequence>
<evidence type="ECO:0000259" key="13">
    <source>
        <dbReference type="PROSITE" id="PS50894"/>
    </source>
</evidence>
<dbReference type="GO" id="GO:0000155">
    <property type="term" value="F:phosphorelay sensor kinase activity"/>
    <property type="evidence" value="ECO:0007669"/>
    <property type="project" value="InterPro"/>
</dbReference>
<reference evidence="14 15" key="1">
    <citation type="submission" date="2007-03" db="EMBL/GenBank/DDBJ databases">
        <authorList>
            <person name="Stal L."/>
            <person name="Ferriera S."/>
            <person name="Johnson J."/>
            <person name="Kravitz S."/>
            <person name="Beeson K."/>
            <person name="Sutton G."/>
            <person name="Rogers Y.-H."/>
            <person name="Friedman R."/>
            <person name="Frazier M."/>
            <person name="Venter J.C."/>
        </authorList>
    </citation>
    <scope>NUCLEOTIDE SEQUENCE [LARGE SCALE GENOMIC DNA]</scope>
    <source>
        <strain evidence="14 15">CCY0110</strain>
    </source>
</reference>
<organism evidence="14 15">
    <name type="scientific">Crocosphaera chwakensis CCY0110</name>
    <dbReference type="NCBI Taxonomy" id="391612"/>
    <lineage>
        <taxon>Bacteria</taxon>
        <taxon>Bacillati</taxon>
        <taxon>Cyanobacteriota</taxon>
        <taxon>Cyanophyceae</taxon>
        <taxon>Oscillatoriophycideae</taxon>
        <taxon>Chroococcales</taxon>
        <taxon>Aphanothecaceae</taxon>
        <taxon>Crocosphaera</taxon>
        <taxon>Crocosphaera chwakensis</taxon>
    </lineage>
</organism>
<dbReference type="Gene3D" id="1.20.120.160">
    <property type="entry name" value="HPT domain"/>
    <property type="match status" value="1"/>
</dbReference>
<dbReference type="InterPro" id="IPR036061">
    <property type="entry name" value="CheW-like_dom_sf"/>
</dbReference>
<dbReference type="SUPFAM" id="SSF50341">
    <property type="entry name" value="CheW-like"/>
    <property type="match status" value="1"/>
</dbReference>
<feature type="domain" description="CheW-like" evidence="12">
    <location>
        <begin position="512"/>
        <end position="654"/>
    </location>
</feature>
<dbReference type="InterPro" id="IPR008207">
    <property type="entry name" value="Sig_transdc_His_kin_Hpt_dom"/>
</dbReference>
<dbReference type="eggNOG" id="COG0643">
    <property type="taxonomic scope" value="Bacteria"/>
</dbReference>
<dbReference type="GO" id="GO:0006935">
    <property type="term" value="P:chemotaxis"/>
    <property type="evidence" value="ECO:0007669"/>
    <property type="project" value="InterPro"/>
</dbReference>
<dbReference type="Pfam" id="PF02518">
    <property type="entry name" value="HATPase_c"/>
    <property type="match status" value="1"/>
</dbReference>
<evidence type="ECO:0000256" key="1">
    <source>
        <dbReference type="ARBA" id="ARBA00000085"/>
    </source>
</evidence>
<dbReference type="GO" id="GO:0005737">
    <property type="term" value="C:cytoplasm"/>
    <property type="evidence" value="ECO:0007669"/>
    <property type="project" value="InterPro"/>
</dbReference>
<dbReference type="Gene3D" id="1.10.287.560">
    <property type="entry name" value="Histidine kinase CheA-like, homodimeric domain"/>
    <property type="match status" value="1"/>
</dbReference>
<evidence type="ECO:0000256" key="7">
    <source>
        <dbReference type="PROSITE-ProRule" id="PRU00110"/>
    </source>
</evidence>
<dbReference type="InterPro" id="IPR051315">
    <property type="entry name" value="Bact_Chemotaxis_CheA"/>
</dbReference>
<dbReference type="InterPro" id="IPR004358">
    <property type="entry name" value="Sig_transdc_His_kin-like_C"/>
</dbReference>
<keyword evidence="3 8" id="KW-0597">Phosphoprotein</keyword>
<evidence type="ECO:0000259" key="12">
    <source>
        <dbReference type="PROSITE" id="PS50851"/>
    </source>
</evidence>
<keyword evidence="6" id="KW-0902">Two-component regulatory system</keyword>
<dbReference type="EMBL" id="AAXW01000078">
    <property type="protein sequence ID" value="EAZ88532.1"/>
    <property type="molecule type" value="Genomic_DNA"/>
</dbReference>
<dbReference type="PROSITE" id="PS50109">
    <property type="entry name" value="HIS_KIN"/>
    <property type="match status" value="1"/>
</dbReference>
<evidence type="ECO:0000256" key="8">
    <source>
        <dbReference type="PROSITE-ProRule" id="PRU00169"/>
    </source>
</evidence>
<dbReference type="Proteomes" id="UP000003781">
    <property type="component" value="Unassembled WGS sequence"/>
</dbReference>
<dbReference type="RefSeq" id="WP_008278387.1">
    <property type="nucleotide sequence ID" value="NZ_AAXW01000078.1"/>
</dbReference>
<dbReference type="PROSITE" id="PS50894">
    <property type="entry name" value="HPT"/>
    <property type="match status" value="1"/>
</dbReference>